<evidence type="ECO:0000313" key="2">
    <source>
        <dbReference type="EMBL" id="KHN19149.1"/>
    </source>
</evidence>
<dbReference type="Proteomes" id="UP000289340">
    <property type="component" value="Chromosome 1"/>
</dbReference>
<evidence type="ECO:0000313" key="4">
    <source>
        <dbReference type="Proteomes" id="UP000289340"/>
    </source>
</evidence>
<accession>A0A0B2QG37</accession>
<feature type="transmembrane region" description="Helical" evidence="1">
    <location>
        <begin position="36"/>
        <end position="62"/>
    </location>
</feature>
<dbReference type="EMBL" id="QZWG01000001">
    <property type="protein sequence ID" value="RZC29283.1"/>
    <property type="molecule type" value="Genomic_DNA"/>
</dbReference>
<gene>
    <name evidence="3" type="ORF">D0Y65_001022</name>
    <name evidence="2" type="ORF">glysoja_046361</name>
</gene>
<reference evidence="3 4" key="2">
    <citation type="submission" date="2018-09" db="EMBL/GenBank/DDBJ databases">
        <title>A high-quality reference genome of wild soybean provides a powerful tool to mine soybean genomes.</title>
        <authorList>
            <person name="Xie M."/>
            <person name="Chung C.Y.L."/>
            <person name="Li M.-W."/>
            <person name="Wong F.-L."/>
            <person name="Chan T.-F."/>
            <person name="Lam H.-M."/>
        </authorList>
    </citation>
    <scope>NUCLEOTIDE SEQUENCE [LARGE SCALE GENOMIC DNA]</scope>
    <source>
        <strain evidence="4">cv. W05</strain>
        <tissue evidence="3">Hypocotyl of etiolated seedlings</tissue>
    </source>
</reference>
<keyword evidence="1" id="KW-0812">Transmembrane</keyword>
<keyword evidence="1" id="KW-1133">Transmembrane helix</keyword>
<reference evidence="2" key="1">
    <citation type="submission" date="2014-07" db="EMBL/GenBank/DDBJ databases">
        <title>Identification of a novel salt tolerance gene in wild soybean by whole-genome sequencing.</title>
        <authorList>
            <person name="Lam H.-M."/>
            <person name="Qi X."/>
            <person name="Li M.-W."/>
            <person name="Liu X."/>
            <person name="Xie M."/>
            <person name="Ni M."/>
            <person name="Xu X."/>
        </authorList>
    </citation>
    <scope>NUCLEOTIDE SEQUENCE [LARGE SCALE GENOMIC DNA]</scope>
    <source>
        <tissue evidence="2">Root</tissue>
    </source>
</reference>
<sequence length="74" mass="7908">MSPPPTLASCWIPIAPSPLATPPPPSFLIPQQHHFSFLPCACQTVIILVSYSLVIATVVMIFPATVRSASSLYS</sequence>
<evidence type="ECO:0000313" key="3">
    <source>
        <dbReference type="EMBL" id="RZC29283.1"/>
    </source>
</evidence>
<protein>
    <submittedName>
        <fullName evidence="2">Uncharacterized protein</fullName>
    </submittedName>
</protein>
<keyword evidence="4" id="KW-1185">Reference proteome</keyword>
<keyword evidence="1" id="KW-0472">Membrane</keyword>
<dbReference type="Proteomes" id="UP000053555">
    <property type="component" value="Unassembled WGS sequence"/>
</dbReference>
<organism evidence="2">
    <name type="scientific">Glycine soja</name>
    <name type="common">Wild soybean</name>
    <dbReference type="NCBI Taxonomy" id="3848"/>
    <lineage>
        <taxon>Eukaryota</taxon>
        <taxon>Viridiplantae</taxon>
        <taxon>Streptophyta</taxon>
        <taxon>Embryophyta</taxon>
        <taxon>Tracheophyta</taxon>
        <taxon>Spermatophyta</taxon>
        <taxon>Magnoliopsida</taxon>
        <taxon>eudicotyledons</taxon>
        <taxon>Gunneridae</taxon>
        <taxon>Pentapetalae</taxon>
        <taxon>rosids</taxon>
        <taxon>fabids</taxon>
        <taxon>Fabales</taxon>
        <taxon>Fabaceae</taxon>
        <taxon>Papilionoideae</taxon>
        <taxon>50 kb inversion clade</taxon>
        <taxon>NPAAA clade</taxon>
        <taxon>indigoferoid/millettioid clade</taxon>
        <taxon>Phaseoleae</taxon>
        <taxon>Glycine</taxon>
        <taxon>Glycine subgen. Soja</taxon>
    </lineage>
</organism>
<evidence type="ECO:0000256" key="1">
    <source>
        <dbReference type="SAM" id="Phobius"/>
    </source>
</evidence>
<dbReference type="EMBL" id="KN659348">
    <property type="protein sequence ID" value="KHN19149.1"/>
    <property type="molecule type" value="Genomic_DNA"/>
</dbReference>
<proteinExistence type="predicted"/>
<dbReference type="AlphaFoldDB" id="A0A0B2QG37"/>
<name>A0A0B2QG37_GLYSO</name>